<dbReference type="CDD" id="cd00154">
    <property type="entry name" value="Rab"/>
    <property type="match status" value="1"/>
</dbReference>
<name>A0A1I8FJ11_9PLAT</name>
<evidence type="ECO:0000313" key="4">
    <source>
        <dbReference type="Proteomes" id="UP000095280"/>
    </source>
</evidence>
<dbReference type="GO" id="GO:0005525">
    <property type="term" value="F:GTP binding"/>
    <property type="evidence" value="ECO:0007669"/>
    <property type="project" value="UniProtKB-KW"/>
</dbReference>
<feature type="compositionally biased region" description="Polar residues" evidence="3">
    <location>
        <begin position="213"/>
        <end position="243"/>
    </location>
</feature>
<evidence type="ECO:0000313" key="5">
    <source>
        <dbReference type="WBParaSite" id="maker-unitig_36483-snap-gene-0.1-mRNA-1"/>
    </source>
</evidence>
<feature type="region of interest" description="Disordered" evidence="3">
    <location>
        <begin position="212"/>
        <end position="243"/>
    </location>
</feature>
<evidence type="ECO:0000256" key="3">
    <source>
        <dbReference type="SAM" id="MobiDB-lite"/>
    </source>
</evidence>
<organism evidence="4 5">
    <name type="scientific">Macrostomum lignano</name>
    <dbReference type="NCBI Taxonomy" id="282301"/>
    <lineage>
        <taxon>Eukaryota</taxon>
        <taxon>Metazoa</taxon>
        <taxon>Spiralia</taxon>
        <taxon>Lophotrochozoa</taxon>
        <taxon>Platyhelminthes</taxon>
        <taxon>Rhabditophora</taxon>
        <taxon>Macrostomorpha</taxon>
        <taxon>Macrostomida</taxon>
        <taxon>Macrostomidae</taxon>
        <taxon>Macrostomum</taxon>
    </lineage>
</organism>
<dbReference type="SMART" id="SM00175">
    <property type="entry name" value="RAB"/>
    <property type="match status" value="1"/>
</dbReference>
<dbReference type="PRINTS" id="PR00449">
    <property type="entry name" value="RASTRNSFRMNG"/>
</dbReference>
<dbReference type="PROSITE" id="PS51419">
    <property type="entry name" value="RAB"/>
    <property type="match status" value="1"/>
</dbReference>
<dbReference type="Proteomes" id="UP000095280">
    <property type="component" value="Unplaced"/>
</dbReference>
<dbReference type="InterPro" id="IPR027417">
    <property type="entry name" value="P-loop_NTPase"/>
</dbReference>
<protein>
    <submittedName>
        <fullName evidence="5">Small monomeric GTPase</fullName>
    </submittedName>
</protein>
<dbReference type="PANTHER" id="PTHR47977">
    <property type="entry name" value="RAS-RELATED PROTEIN RAB"/>
    <property type="match status" value="1"/>
</dbReference>
<proteinExistence type="predicted"/>
<feature type="region of interest" description="Disordered" evidence="3">
    <location>
        <begin position="42"/>
        <end position="64"/>
    </location>
</feature>
<keyword evidence="2" id="KW-0342">GTP-binding</keyword>
<dbReference type="Pfam" id="PF00071">
    <property type="entry name" value="Ras"/>
    <property type="match status" value="1"/>
</dbReference>
<sequence>MSELKVVLLGVASVGKTSLFHRFVNDAFSGLEPPSMPADCCGRRQINTGTHRPSSPSPSGTPPERERFSDFNALYYKGSSAAVVCYDLADYNTLLKSSFWISDLSMRLPDAAIFLCGCKSDLLLSLSATNIGAGDDIMASDDAKRQRRRYVDSDMLRNFAREHSIPQERLFSVSAKTGHQVTELFEAVAACCLVTCRRKSLLHQKLQPKVVSEISTGDQQSPNTARDIQSLSVPERPTAQSKN</sequence>
<keyword evidence="4" id="KW-1185">Reference proteome</keyword>
<evidence type="ECO:0000256" key="2">
    <source>
        <dbReference type="ARBA" id="ARBA00023134"/>
    </source>
</evidence>
<dbReference type="Gene3D" id="3.40.50.300">
    <property type="entry name" value="P-loop containing nucleotide triphosphate hydrolases"/>
    <property type="match status" value="1"/>
</dbReference>
<reference evidence="5" key="1">
    <citation type="submission" date="2016-11" db="UniProtKB">
        <authorList>
            <consortium name="WormBaseParasite"/>
        </authorList>
    </citation>
    <scope>IDENTIFICATION</scope>
</reference>
<dbReference type="WBParaSite" id="maker-unitig_36483-snap-gene-0.1-mRNA-1">
    <property type="protein sequence ID" value="maker-unitig_36483-snap-gene-0.1-mRNA-1"/>
    <property type="gene ID" value="maker-unitig_36483-snap-gene-0.1"/>
</dbReference>
<dbReference type="GO" id="GO:0003924">
    <property type="term" value="F:GTPase activity"/>
    <property type="evidence" value="ECO:0007669"/>
    <property type="project" value="InterPro"/>
</dbReference>
<keyword evidence="1" id="KW-0547">Nucleotide-binding</keyword>
<evidence type="ECO:0000256" key="1">
    <source>
        <dbReference type="ARBA" id="ARBA00022741"/>
    </source>
</evidence>
<dbReference type="InterPro" id="IPR001806">
    <property type="entry name" value="Small_GTPase"/>
</dbReference>
<dbReference type="SMART" id="SM00174">
    <property type="entry name" value="RHO"/>
    <property type="match status" value="1"/>
</dbReference>
<dbReference type="SUPFAM" id="SSF52540">
    <property type="entry name" value="P-loop containing nucleoside triphosphate hydrolases"/>
    <property type="match status" value="1"/>
</dbReference>
<dbReference type="InterPro" id="IPR050227">
    <property type="entry name" value="Rab"/>
</dbReference>
<accession>A0A1I8FJ11</accession>
<dbReference type="AlphaFoldDB" id="A0A1I8FJ11"/>